<dbReference type="Gene3D" id="2.30.110.10">
    <property type="entry name" value="Electron Transport, Fmn-binding Protein, Chain A"/>
    <property type="match status" value="1"/>
</dbReference>
<comment type="similarity">
    <text evidence="4">Belongs to the flavoredoxin family.</text>
</comment>
<dbReference type="GO" id="GO:0016491">
    <property type="term" value="F:oxidoreductase activity"/>
    <property type="evidence" value="ECO:0007669"/>
    <property type="project" value="UniProtKB-KW"/>
</dbReference>
<keyword evidence="3" id="KW-0288">FMN</keyword>
<dbReference type="PANTHER" id="PTHR33798">
    <property type="entry name" value="FLAVOPROTEIN OXYGENASE"/>
    <property type="match status" value="1"/>
</dbReference>
<accession>A0ABU3S174</accession>
<dbReference type="SMART" id="SM00903">
    <property type="entry name" value="Flavin_Reduct"/>
    <property type="match status" value="1"/>
</dbReference>
<evidence type="ECO:0000256" key="4">
    <source>
        <dbReference type="ARBA" id="ARBA00038054"/>
    </source>
</evidence>
<evidence type="ECO:0000256" key="2">
    <source>
        <dbReference type="ARBA" id="ARBA00022630"/>
    </source>
</evidence>
<dbReference type="RefSeq" id="WP_316016490.1">
    <property type="nucleotide sequence ID" value="NZ_JAWDID010000002.1"/>
</dbReference>
<sequence length="207" mass="21960">MNASAEGLSVDEVYKLLIGLIVPRPIAWVTSLSPEGVVNLAPFSAFTYLSTEPLLIGISVMRRGDGLKDTARSIAAAGDFVVNIADEALVQPVHLSAAEHPCDVSEAELLGLELVASLDVATPRLACVPAALECGFEQVIAFGDQGAQLIVGRVRRFHVRDDLIDGGKVVTERLRPLCRIAGPKYAGLGEVCTLAPVRRDGSHSYST</sequence>
<gene>
    <name evidence="6" type="ORF">RKE40_01540</name>
</gene>
<comment type="caution">
    <text evidence="6">The sequence shown here is derived from an EMBL/GenBank/DDBJ whole genome shotgun (WGS) entry which is preliminary data.</text>
</comment>
<dbReference type="InterPro" id="IPR002563">
    <property type="entry name" value="Flavin_Rdtase-like_dom"/>
</dbReference>
<dbReference type="InterPro" id="IPR012349">
    <property type="entry name" value="Split_barrel_FMN-bd"/>
</dbReference>
<comment type="cofactor">
    <cofactor evidence="1">
        <name>FMN</name>
        <dbReference type="ChEBI" id="CHEBI:58210"/>
    </cofactor>
</comment>
<evidence type="ECO:0000256" key="1">
    <source>
        <dbReference type="ARBA" id="ARBA00001917"/>
    </source>
</evidence>
<keyword evidence="7" id="KW-1185">Reference proteome</keyword>
<evidence type="ECO:0000313" key="7">
    <source>
        <dbReference type="Proteomes" id="UP001254257"/>
    </source>
</evidence>
<name>A0ABU3S174_9HYPH</name>
<proteinExistence type="inferred from homology"/>
<dbReference type="SUPFAM" id="SSF50475">
    <property type="entry name" value="FMN-binding split barrel"/>
    <property type="match status" value="1"/>
</dbReference>
<dbReference type="Pfam" id="PF01613">
    <property type="entry name" value="Flavin_Reduct"/>
    <property type="match status" value="1"/>
</dbReference>
<dbReference type="Proteomes" id="UP001254257">
    <property type="component" value="Unassembled WGS sequence"/>
</dbReference>
<evidence type="ECO:0000259" key="5">
    <source>
        <dbReference type="SMART" id="SM00903"/>
    </source>
</evidence>
<keyword evidence="2" id="KW-0285">Flavoprotein</keyword>
<evidence type="ECO:0000256" key="3">
    <source>
        <dbReference type="ARBA" id="ARBA00022643"/>
    </source>
</evidence>
<organism evidence="6 7">
    <name type="scientific">Bosea rubneri</name>
    <dbReference type="NCBI Taxonomy" id="3075434"/>
    <lineage>
        <taxon>Bacteria</taxon>
        <taxon>Pseudomonadati</taxon>
        <taxon>Pseudomonadota</taxon>
        <taxon>Alphaproteobacteria</taxon>
        <taxon>Hyphomicrobiales</taxon>
        <taxon>Boseaceae</taxon>
        <taxon>Bosea</taxon>
    </lineage>
</organism>
<evidence type="ECO:0000313" key="6">
    <source>
        <dbReference type="EMBL" id="MDU0338542.1"/>
    </source>
</evidence>
<dbReference type="PANTHER" id="PTHR33798:SF5">
    <property type="entry name" value="FLAVIN REDUCTASE LIKE DOMAIN-CONTAINING PROTEIN"/>
    <property type="match status" value="1"/>
</dbReference>
<feature type="domain" description="Flavin reductase like" evidence="5">
    <location>
        <begin position="19"/>
        <end position="179"/>
    </location>
</feature>
<reference evidence="6 7" key="1">
    <citation type="submission" date="2023-09" db="EMBL/GenBank/DDBJ databases">
        <title>Whole genome shotgun sequencing (WGS) of Bosea sp. ZW T0_25, isolated from stored onions (Allium cepa).</title>
        <authorList>
            <person name="Stoll D.A."/>
            <person name="Huch M."/>
        </authorList>
    </citation>
    <scope>NUCLEOTIDE SEQUENCE [LARGE SCALE GENOMIC DNA]</scope>
    <source>
        <strain evidence="6 7">ZW T0_25</strain>
    </source>
</reference>
<protein>
    <submittedName>
        <fullName evidence="6">Flavin reductase family protein</fullName>
        <ecNumber evidence="6">1.5.1.-</ecNumber>
    </submittedName>
</protein>
<keyword evidence="6" id="KW-0560">Oxidoreductase</keyword>
<dbReference type="EC" id="1.5.1.-" evidence="6"/>
<dbReference type="EMBL" id="JAWDID010000002">
    <property type="protein sequence ID" value="MDU0338542.1"/>
    <property type="molecule type" value="Genomic_DNA"/>
</dbReference>